<evidence type="ECO:0000259" key="4">
    <source>
        <dbReference type="Pfam" id="PF22725"/>
    </source>
</evidence>
<comment type="similarity">
    <text evidence="1">Belongs to the Gfo/Idh/MocA family.</text>
</comment>
<dbReference type="STRING" id="1960309.SAMN03159343_3972"/>
<dbReference type="PANTHER" id="PTHR43708:SF5">
    <property type="entry name" value="CONSERVED EXPRESSED OXIDOREDUCTASE (EUROFUNG)-RELATED"/>
    <property type="match status" value="1"/>
</dbReference>
<reference evidence="6" key="1">
    <citation type="submission" date="2016-10" db="EMBL/GenBank/DDBJ databases">
        <authorList>
            <person name="Varghese N."/>
            <person name="Submissions S."/>
        </authorList>
    </citation>
    <scope>NUCLEOTIDE SEQUENCE [LARGE SCALE GENOMIC DNA]</scope>
    <source>
        <strain evidence="6">DSM 45722</strain>
    </source>
</reference>
<keyword evidence="6" id="KW-1185">Reference proteome</keyword>
<evidence type="ECO:0000313" key="5">
    <source>
        <dbReference type="EMBL" id="SCX59620.1"/>
    </source>
</evidence>
<keyword evidence="2" id="KW-0560">Oxidoreductase</keyword>
<dbReference type="SUPFAM" id="SSF51735">
    <property type="entry name" value="NAD(P)-binding Rossmann-fold domains"/>
    <property type="match status" value="1"/>
</dbReference>
<evidence type="ECO:0000259" key="3">
    <source>
        <dbReference type="Pfam" id="PF01408"/>
    </source>
</evidence>
<protein>
    <submittedName>
        <fullName evidence="5">Predicted dehydrogenase</fullName>
    </submittedName>
</protein>
<evidence type="ECO:0000313" key="6">
    <source>
        <dbReference type="Proteomes" id="UP000198981"/>
    </source>
</evidence>
<dbReference type="Pfam" id="PF22725">
    <property type="entry name" value="GFO_IDH_MocA_C3"/>
    <property type="match status" value="1"/>
</dbReference>
<dbReference type="PANTHER" id="PTHR43708">
    <property type="entry name" value="CONSERVED EXPRESSED OXIDOREDUCTASE (EUROFUNG)"/>
    <property type="match status" value="1"/>
</dbReference>
<proteinExistence type="inferred from homology"/>
<dbReference type="InterPro" id="IPR000683">
    <property type="entry name" value="Gfo/Idh/MocA-like_OxRdtase_N"/>
</dbReference>
<evidence type="ECO:0000256" key="1">
    <source>
        <dbReference type="ARBA" id="ARBA00010928"/>
    </source>
</evidence>
<sequence>MGDTRVALVGAGHHAQVNLVPALRAAGVEIGALATRDVDRSRAGLTRAGAAGTPYGSVEALLVGEPDLTHVVVCAQPADQPGIVETVLRAGRNVLCEKPVGADAGQARRLADLAADAGVVLRAAFMKRHAPALVELRSIIASGRYGAPVGFDVRFAADARAFAPDVRSFLTLAAVHHVDLVPFLLGAPLDVVASATQHGVGETLRALLTTAPGVHGTLRLSSLPAYSSEVDVVEVEFERAVVRVTDTRTTETRLPGSGDWRAGHERVEVRHAASSTMSGGEQDLHLRGFVGELAAFAATLVAPDGSAEENVVTMQLVDRLLAAAGVPPG</sequence>
<gene>
    <name evidence="5" type="ORF">SAMN03159343_3972</name>
</gene>
<dbReference type="InterPro" id="IPR036291">
    <property type="entry name" value="NAD(P)-bd_dom_sf"/>
</dbReference>
<dbReference type="AlphaFoldDB" id="A0A1G4Z1R6"/>
<dbReference type="SUPFAM" id="SSF55347">
    <property type="entry name" value="Glyceraldehyde-3-phosphate dehydrogenase-like, C-terminal domain"/>
    <property type="match status" value="1"/>
</dbReference>
<dbReference type="OrthoDB" id="256869at2"/>
<dbReference type="RefSeq" id="WP_092807630.1">
    <property type="nucleotide sequence ID" value="NZ_FMUH01000008.1"/>
</dbReference>
<dbReference type="GO" id="GO:0016491">
    <property type="term" value="F:oxidoreductase activity"/>
    <property type="evidence" value="ECO:0007669"/>
    <property type="project" value="UniProtKB-KW"/>
</dbReference>
<dbReference type="Gene3D" id="3.30.360.10">
    <property type="entry name" value="Dihydrodipicolinate Reductase, domain 2"/>
    <property type="match status" value="1"/>
</dbReference>
<dbReference type="InterPro" id="IPR055170">
    <property type="entry name" value="GFO_IDH_MocA-like_dom"/>
</dbReference>
<name>A0A1G4Z1R6_9ACTN</name>
<accession>A0A1G4Z1R6</accession>
<dbReference type="Pfam" id="PF01408">
    <property type="entry name" value="GFO_IDH_MocA"/>
    <property type="match status" value="1"/>
</dbReference>
<dbReference type="Gene3D" id="3.40.50.720">
    <property type="entry name" value="NAD(P)-binding Rossmann-like Domain"/>
    <property type="match status" value="1"/>
</dbReference>
<dbReference type="InterPro" id="IPR051317">
    <property type="entry name" value="Gfo/Idh/MocA_oxidoreduct"/>
</dbReference>
<dbReference type="GO" id="GO:0000166">
    <property type="term" value="F:nucleotide binding"/>
    <property type="evidence" value="ECO:0007669"/>
    <property type="project" value="InterPro"/>
</dbReference>
<dbReference type="EMBL" id="FMUH01000008">
    <property type="protein sequence ID" value="SCX59620.1"/>
    <property type="molecule type" value="Genomic_DNA"/>
</dbReference>
<organism evidence="5 6">
    <name type="scientific">Klenkia marina</name>
    <dbReference type="NCBI Taxonomy" id="1960309"/>
    <lineage>
        <taxon>Bacteria</taxon>
        <taxon>Bacillati</taxon>
        <taxon>Actinomycetota</taxon>
        <taxon>Actinomycetes</taxon>
        <taxon>Geodermatophilales</taxon>
        <taxon>Geodermatophilaceae</taxon>
        <taxon>Klenkia</taxon>
    </lineage>
</organism>
<feature type="domain" description="Gfo/Idh/MocA-like oxidoreductase N-terminal" evidence="3">
    <location>
        <begin position="5"/>
        <end position="123"/>
    </location>
</feature>
<evidence type="ECO:0000256" key="2">
    <source>
        <dbReference type="ARBA" id="ARBA00023002"/>
    </source>
</evidence>
<feature type="domain" description="GFO/IDH/MocA-like oxidoreductase" evidence="4">
    <location>
        <begin position="135"/>
        <end position="228"/>
    </location>
</feature>
<dbReference type="Proteomes" id="UP000198981">
    <property type="component" value="Unassembled WGS sequence"/>
</dbReference>